<keyword evidence="8" id="KW-0902">Two-component regulatory system</keyword>
<evidence type="ECO:0000313" key="12">
    <source>
        <dbReference type="EMBL" id="SFV27723.1"/>
    </source>
</evidence>
<dbReference type="RefSeq" id="WP_143103915.1">
    <property type="nucleotide sequence ID" value="NZ_FPCJ01000001.1"/>
</dbReference>
<dbReference type="Pfam" id="PF07730">
    <property type="entry name" value="HisKA_3"/>
    <property type="match status" value="1"/>
</dbReference>
<dbReference type="PANTHER" id="PTHR24421">
    <property type="entry name" value="NITRATE/NITRITE SENSOR PROTEIN NARX-RELATED"/>
    <property type="match status" value="1"/>
</dbReference>
<reference evidence="13" key="1">
    <citation type="submission" date="2016-10" db="EMBL/GenBank/DDBJ databases">
        <authorList>
            <person name="Varghese N."/>
            <person name="Submissions S."/>
        </authorList>
    </citation>
    <scope>NUCLEOTIDE SEQUENCE [LARGE SCALE GENOMIC DNA]</scope>
    <source>
        <strain evidence="13">DSM 14807</strain>
    </source>
</reference>
<feature type="transmembrane region" description="Helical" evidence="10">
    <location>
        <begin position="298"/>
        <end position="317"/>
    </location>
</feature>
<evidence type="ECO:0000313" key="13">
    <source>
        <dbReference type="Proteomes" id="UP000199537"/>
    </source>
</evidence>
<feature type="transmembrane region" description="Helical" evidence="10">
    <location>
        <begin position="197"/>
        <end position="218"/>
    </location>
</feature>
<evidence type="ECO:0000256" key="4">
    <source>
        <dbReference type="ARBA" id="ARBA00022679"/>
    </source>
</evidence>
<dbReference type="EC" id="2.7.13.3" evidence="2"/>
<dbReference type="Pfam" id="PF02518">
    <property type="entry name" value="HATPase_c"/>
    <property type="match status" value="1"/>
</dbReference>
<accession>A0A1I7MZ77</accession>
<keyword evidence="6 12" id="KW-0418">Kinase</keyword>
<feature type="transmembrane region" description="Helical" evidence="10">
    <location>
        <begin position="323"/>
        <end position="346"/>
    </location>
</feature>
<dbReference type="STRING" id="1393122.SAMN05660895_0173"/>
<dbReference type="GO" id="GO:0046983">
    <property type="term" value="F:protein dimerization activity"/>
    <property type="evidence" value="ECO:0007669"/>
    <property type="project" value="InterPro"/>
</dbReference>
<dbReference type="InterPro" id="IPR005467">
    <property type="entry name" value="His_kinase_dom"/>
</dbReference>
<name>A0A1I7MZ77_9BACT</name>
<evidence type="ECO:0000256" key="7">
    <source>
        <dbReference type="ARBA" id="ARBA00022840"/>
    </source>
</evidence>
<dbReference type="EMBL" id="FPCJ01000001">
    <property type="protein sequence ID" value="SFV27723.1"/>
    <property type="molecule type" value="Genomic_DNA"/>
</dbReference>
<dbReference type="GO" id="GO:0016020">
    <property type="term" value="C:membrane"/>
    <property type="evidence" value="ECO:0007669"/>
    <property type="project" value="InterPro"/>
</dbReference>
<evidence type="ECO:0000256" key="5">
    <source>
        <dbReference type="ARBA" id="ARBA00022741"/>
    </source>
</evidence>
<keyword evidence="7" id="KW-0067">ATP-binding</keyword>
<feature type="transmembrane region" description="Helical" evidence="10">
    <location>
        <begin position="390"/>
        <end position="410"/>
    </location>
</feature>
<dbReference type="Proteomes" id="UP000199537">
    <property type="component" value="Unassembled WGS sequence"/>
</dbReference>
<dbReference type="InterPro" id="IPR003594">
    <property type="entry name" value="HATPase_dom"/>
</dbReference>
<dbReference type="GO" id="GO:0000155">
    <property type="term" value="F:phosphorelay sensor kinase activity"/>
    <property type="evidence" value="ECO:0007669"/>
    <property type="project" value="InterPro"/>
</dbReference>
<keyword evidence="10" id="KW-0472">Membrane</keyword>
<gene>
    <name evidence="12" type="ORF">SAMN05660895_0173</name>
</gene>
<evidence type="ECO:0000256" key="6">
    <source>
        <dbReference type="ARBA" id="ARBA00022777"/>
    </source>
</evidence>
<keyword evidence="3" id="KW-0597">Phosphoprotein</keyword>
<feature type="domain" description="Histidine kinase" evidence="11">
    <location>
        <begin position="446"/>
        <end position="640"/>
    </location>
</feature>
<dbReference type="Gene3D" id="3.30.565.10">
    <property type="entry name" value="Histidine kinase-like ATPase, C-terminal domain"/>
    <property type="match status" value="1"/>
</dbReference>
<protein>
    <recommendedName>
        <fullName evidence="2">histidine kinase</fullName>
        <ecNumber evidence="2">2.7.13.3</ecNumber>
    </recommendedName>
</protein>
<keyword evidence="4" id="KW-0808">Transferase</keyword>
<evidence type="ECO:0000256" key="3">
    <source>
        <dbReference type="ARBA" id="ARBA00022553"/>
    </source>
</evidence>
<keyword evidence="13" id="KW-1185">Reference proteome</keyword>
<proteinExistence type="predicted"/>
<dbReference type="InterPro" id="IPR036890">
    <property type="entry name" value="HATPase_C_sf"/>
</dbReference>
<sequence length="640" mass="74670">MNVIQFNRKFFFTCGVICALHPSCIADSLQVAIYHLPTIHAIGPIDFQVCSRFAVPPAFILEQPFTTNQQTVNTWVKKYGHHVCYWIRFRLENTDSRDVEAYLLMDHFGKMVLYELLPHDTIRYAGGPGIAKSISTPPHQLQALQFKIPGHQQTTYLLQLSSSSDDDVGFDQLQISDNAFLSQSFLQQYYEDRRIRFLQLLFLGFMCSQILYVIFQWMIVKRKEYPYYFIYLSLVTLYYVHKYYMQMSIYWPFAYHPEIRFYLKSIFLMLPYFFYLKFIRNFLEIKSLNQRIESNIRLLEKMILIYVAGDMILRILFPDTEWVNDLLMVSIIIVFSCCLYFISILIKYHDPLIMLILTGSLIAGFGSLIGILISLLQVNSNVMQTNFNSLITGQIGVVIETIIFTTSLGVKTRRMEKEKLKAQEKFIQQLQENETLRKNMESIRNKIAQDLHDDIGATLSSILLYSNASMNKQSNTIEEMKNTLQKISQIARQMIDDMSDIVWAIQPMQDSMERIIQRIQYYALPLAHSKNIELKISFQEEIKQLKLDMKKRKNIYLIFKEGFTNSLKYAQATCIEIQFYIQNQLLYMTIQDNGKGFEKDDIHQGNGLNNMKSRAEECGGVLEICSALHKGTRINLQISV</sequence>
<comment type="catalytic activity">
    <reaction evidence="1">
        <text>ATP + protein L-histidine = ADP + protein N-phospho-L-histidine.</text>
        <dbReference type="EC" id="2.7.13.3"/>
    </reaction>
</comment>
<dbReference type="PROSITE" id="PS50109">
    <property type="entry name" value="HIS_KIN"/>
    <property type="match status" value="1"/>
</dbReference>
<evidence type="ECO:0000256" key="2">
    <source>
        <dbReference type="ARBA" id="ARBA00012438"/>
    </source>
</evidence>
<dbReference type="SUPFAM" id="SSF55874">
    <property type="entry name" value="ATPase domain of HSP90 chaperone/DNA topoisomerase II/histidine kinase"/>
    <property type="match status" value="1"/>
</dbReference>
<evidence type="ECO:0000259" key="11">
    <source>
        <dbReference type="PROSITE" id="PS50109"/>
    </source>
</evidence>
<dbReference type="InterPro" id="IPR011712">
    <property type="entry name" value="Sig_transdc_His_kin_sub3_dim/P"/>
</dbReference>
<dbReference type="AlphaFoldDB" id="A0A1I7MZ77"/>
<dbReference type="PANTHER" id="PTHR24421:SF10">
    <property type="entry name" value="NITRATE_NITRITE SENSOR PROTEIN NARQ"/>
    <property type="match status" value="1"/>
</dbReference>
<feature type="coiled-coil region" evidence="9">
    <location>
        <begin position="470"/>
        <end position="497"/>
    </location>
</feature>
<keyword evidence="9" id="KW-0175">Coiled coil</keyword>
<dbReference type="InterPro" id="IPR011623">
    <property type="entry name" value="7TMR_DISM_rcpt_extracell_dom1"/>
</dbReference>
<feature type="transmembrane region" description="Helical" evidence="10">
    <location>
        <begin position="225"/>
        <end position="241"/>
    </location>
</feature>
<dbReference type="OrthoDB" id="1523646at2"/>
<evidence type="ECO:0000256" key="1">
    <source>
        <dbReference type="ARBA" id="ARBA00000085"/>
    </source>
</evidence>
<feature type="transmembrane region" description="Helical" evidence="10">
    <location>
        <begin position="353"/>
        <end position="378"/>
    </location>
</feature>
<dbReference type="GO" id="GO:0005524">
    <property type="term" value="F:ATP binding"/>
    <property type="evidence" value="ECO:0007669"/>
    <property type="project" value="UniProtKB-KW"/>
</dbReference>
<keyword evidence="10" id="KW-0812">Transmembrane</keyword>
<feature type="transmembrane region" description="Helical" evidence="10">
    <location>
        <begin position="261"/>
        <end position="278"/>
    </location>
</feature>
<dbReference type="InterPro" id="IPR050482">
    <property type="entry name" value="Sensor_HK_TwoCompSys"/>
</dbReference>
<dbReference type="CDD" id="cd16917">
    <property type="entry name" value="HATPase_UhpB-NarQ-NarX-like"/>
    <property type="match status" value="1"/>
</dbReference>
<dbReference type="Gene3D" id="1.20.5.1930">
    <property type="match status" value="1"/>
</dbReference>
<evidence type="ECO:0000256" key="10">
    <source>
        <dbReference type="SAM" id="Phobius"/>
    </source>
</evidence>
<keyword evidence="10" id="KW-1133">Transmembrane helix</keyword>
<organism evidence="12 13">
    <name type="scientific">Thermoflavifilum thermophilum</name>
    <dbReference type="NCBI Taxonomy" id="1393122"/>
    <lineage>
        <taxon>Bacteria</taxon>
        <taxon>Pseudomonadati</taxon>
        <taxon>Bacteroidota</taxon>
        <taxon>Chitinophagia</taxon>
        <taxon>Chitinophagales</taxon>
        <taxon>Chitinophagaceae</taxon>
        <taxon>Thermoflavifilum</taxon>
    </lineage>
</organism>
<evidence type="ECO:0000256" key="8">
    <source>
        <dbReference type="ARBA" id="ARBA00023012"/>
    </source>
</evidence>
<dbReference type="Pfam" id="PF07695">
    <property type="entry name" value="7TMR-DISM_7TM"/>
    <property type="match status" value="1"/>
</dbReference>
<feature type="coiled-coil region" evidence="9">
    <location>
        <begin position="413"/>
        <end position="446"/>
    </location>
</feature>
<evidence type="ECO:0000256" key="9">
    <source>
        <dbReference type="SAM" id="Coils"/>
    </source>
</evidence>
<keyword evidence="5" id="KW-0547">Nucleotide-binding</keyword>